<dbReference type="InterPro" id="IPR006599">
    <property type="entry name" value="CARP_motif"/>
</dbReference>
<dbReference type="GO" id="GO:0005886">
    <property type="term" value="C:plasma membrane"/>
    <property type="evidence" value="ECO:0007669"/>
    <property type="project" value="UniProtKB-SubCell"/>
</dbReference>
<comment type="similarity">
    <text evidence="2 5">Belongs to the CAP family.</text>
</comment>
<dbReference type="InterPro" id="IPR053950">
    <property type="entry name" value="CAP_N"/>
</dbReference>
<dbReference type="InterPro" id="IPR013992">
    <property type="entry name" value="Adenylate_cyclase-assoc_CAP_N"/>
</dbReference>
<dbReference type="Gene3D" id="1.25.40.330">
    <property type="entry name" value="Adenylate cyclase-associated CAP, N-terminal domain"/>
    <property type="match status" value="1"/>
</dbReference>
<dbReference type="GO" id="GO:0008179">
    <property type="term" value="F:adenylate cyclase binding"/>
    <property type="evidence" value="ECO:0007669"/>
    <property type="project" value="TreeGrafter"/>
</dbReference>
<feature type="compositionally biased region" description="Low complexity" evidence="6">
    <location>
        <begin position="221"/>
        <end position="240"/>
    </location>
</feature>
<dbReference type="FunFam" id="1.25.40.330:FF:000001">
    <property type="entry name" value="Adenylyl cyclase-associated protein"/>
    <property type="match status" value="1"/>
</dbReference>
<dbReference type="InterPro" id="IPR036222">
    <property type="entry name" value="CAP_N_sf"/>
</dbReference>
<evidence type="ECO:0000313" key="8">
    <source>
        <dbReference type="EMBL" id="KAF2074889.1"/>
    </source>
</evidence>
<feature type="region of interest" description="Disordered" evidence="6">
    <location>
        <begin position="214"/>
        <end position="259"/>
    </location>
</feature>
<organism evidence="8 9">
    <name type="scientific">Polysphondylium violaceum</name>
    <dbReference type="NCBI Taxonomy" id="133409"/>
    <lineage>
        <taxon>Eukaryota</taxon>
        <taxon>Amoebozoa</taxon>
        <taxon>Evosea</taxon>
        <taxon>Eumycetozoa</taxon>
        <taxon>Dictyostelia</taxon>
        <taxon>Dictyosteliales</taxon>
        <taxon>Dictyosteliaceae</taxon>
        <taxon>Polysphondylium</taxon>
    </lineage>
</organism>
<dbReference type="SMART" id="SM00673">
    <property type="entry name" value="CARP"/>
    <property type="match status" value="2"/>
</dbReference>
<keyword evidence="4" id="KW-0472">Membrane</keyword>
<dbReference type="Gene3D" id="2.160.20.70">
    <property type="match status" value="1"/>
</dbReference>
<dbReference type="EMBL" id="AJWJ01000124">
    <property type="protein sequence ID" value="KAF2074889.1"/>
    <property type="molecule type" value="Genomic_DNA"/>
</dbReference>
<evidence type="ECO:0000256" key="4">
    <source>
        <dbReference type="ARBA" id="ARBA00023136"/>
    </source>
</evidence>
<protein>
    <recommendedName>
        <fullName evidence="5">Adenylyl cyclase-associated protein</fullName>
    </recommendedName>
</protein>
<feature type="compositionally biased region" description="Polar residues" evidence="6">
    <location>
        <begin position="291"/>
        <end position="300"/>
    </location>
</feature>
<keyword evidence="9" id="KW-1185">Reference proteome</keyword>
<feature type="domain" description="C-CAP/cofactor C-like" evidence="7">
    <location>
        <begin position="319"/>
        <end position="458"/>
    </location>
</feature>
<dbReference type="InterPro" id="IPR016098">
    <property type="entry name" value="CAP/MinC_C"/>
</dbReference>
<dbReference type="Pfam" id="PF21938">
    <property type="entry name" value="CAP_N"/>
    <property type="match status" value="1"/>
</dbReference>
<dbReference type="GO" id="GO:0005737">
    <property type="term" value="C:cytoplasm"/>
    <property type="evidence" value="ECO:0007669"/>
    <property type="project" value="TreeGrafter"/>
</dbReference>
<dbReference type="PROSITE" id="PS51329">
    <property type="entry name" value="C_CAP_COFACTOR_C"/>
    <property type="match status" value="1"/>
</dbReference>
<dbReference type="FunFam" id="2.160.20.70:FF:000001">
    <property type="entry name" value="Adenylyl cyclase-associated protein"/>
    <property type="match status" value="1"/>
</dbReference>
<evidence type="ECO:0000256" key="3">
    <source>
        <dbReference type="ARBA" id="ARBA00022475"/>
    </source>
</evidence>
<evidence type="ECO:0000256" key="6">
    <source>
        <dbReference type="SAM" id="MobiDB-lite"/>
    </source>
</evidence>
<dbReference type="PANTHER" id="PTHR10652:SF0">
    <property type="entry name" value="ADENYLYL CYCLASE-ASSOCIATED PROTEIN"/>
    <property type="match status" value="1"/>
</dbReference>
<comment type="subcellular location">
    <subcellularLocation>
        <location evidence="1">Cell membrane</location>
        <topology evidence="1">Peripheral membrane protein</topology>
    </subcellularLocation>
</comment>
<dbReference type="PANTHER" id="PTHR10652">
    <property type="entry name" value="ADENYLYL CYCLASE-ASSOCIATED PROTEIN"/>
    <property type="match status" value="1"/>
</dbReference>
<dbReference type="Pfam" id="PF01213">
    <property type="entry name" value="CAP_N-CM"/>
    <property type="match status" value="1"/>
</dbReference>
<evidence type="ECO:0000313" key="9">
    <source>
        <dbReference type="Proteomes" id="UP000695562"/>
    </source>
</evidence>
<dbReference type="Pfam" id="PF08603">
    <property type="entry name" value="CAP_C"/>
    <property type="match status" value="1"/>
</dbReference>
<evidence type="ECO:0000256" key="2">
    <source>
        <dbReference type="ARBA" id="ARBA00007659"/>
    </source>
</evidence>
<name>A0A8J4PZ60_9MYCE</name>
<feature type="compositionally biased region" description="Pro residues" evidence="6">
    <location>
        <begin position="241"/>
        <end position="250"/>
    </location>
</feature>
<dbReference type="InterPro" id="IPR018106">
    <property type="entry name" value="CAP_CS_N"/>
</dbReference>
<feature type="region of interest" description="Disordered" evidence="6">
    <location>
        <begin position="276"/>
        <end position="305"/>
    </location>
</feature>
<proteinExistence type="inferred from homology"/>
<dbReference type="InterPro" id="IPR036223">
    <property type="entry name" value="CAP_C_sf"/>
</dbReference>
<evidence type="ECO:0000256" key="5">
    <source>
        <dbReference type="RuleBase" id="RU000647"/>
    </source>
</evidence>
<dbReference type="Proteomes" id="UP000695562">
    <property type="component" value="Unassembled WGS sequence"/>
</dbReference>
<dbReference type="SUPFAM" id="SSF101278">
    <property type="entry name" value="N-terminal domain of adenylylcyclase associated protein, CAP"/>
    <property type="match status" value="1"/>
</dbReference>
<evidence type="ECO:0000256" key="1">
    <source>
        <dbReference type="ARBA" id="ARBA00004202"/>
    </source>
</evidence>
<dbReference type="SUPFAM" id="SSF69340">
    <property type="entry name" value="C-terminal domain of adenylylcyclase associated protein"/>
    <property type="match status" value="1"/>
</dbReference>
<comment type="caution">
    <text evidence="8">The sequence shown here is derived from an EMBL/GenBank/DDBJ whole genome shotgun (WGS) entry which is preliminary data.</text>
</comment>
<accession>A0A8J4PZ60</accession>
<evidence type="ECO:0000259" key="7">
    <source>
        <dbReference type="PROSITE" id="PS51329"/>
    </source>
</evidence>
<reference evidence="8" key="1">
    <citation type="submission" date="2020-01" db="EMBL/GenBank/DDBJ databases">
        <title>Development of genomics and gene disruption for Polysphondylium violaceum indicates a role for the polyketide synthase stlB in stalk morphogenesis.</title>
        <authorList>
            <person name="Narita B."/>
            <person name="Kawabe Y."/>
            <person name="Kin K."/>
            <person name="Saito T."/>
            <person name="Gibbs R."/>
            <person name="Kuspa A."/>
            <person name="Muzny D."/>
            <person name="Queller D."/>
            <person name="Richards S."/>
            <person name="Strassman J."/>
            <person name="Sucgang R."/>
            <person name="Worley K."/>
            <person name="Schaap P."/>
        </authorList>
    </citation>
    <scope>NUCLEOTIDE SEQUENCE</scope>
    <source>
        <strain evidence="8">QSvi11</strain>
    </source>
</reference>
<dbReference type="PROSITE" id="PS01088">
    <property type="entry name" value="CAP_1"/>
    <property type="match status" value="1"/>
</dbReference>
<dbReference type="InterPro" id="IPR013912">
    <property type="entry name" value="Adenylate_cyclase-assoc_CAP_C"/>
</dbReference>
<gene>
    <name evidence="8" type="ORF">CYY_003808</name>
</gene>
<dbReference type="InterPro" id="IPR001837">
    <property type="entry name" value="Adenylate_cyclase-assoc_CAP"/>
</dbReference>
<keyword evidence="3" id="KW-1003">Cell membrane</keyword>
<dbReference type="GO" id="GO:0019933">
    <property type="term" value="P:cAMP-mediated signaling"/>
    <property type="evidence" value="ECO:0007669"/>
    <property type="project" value="TreeGrafter"/>
</dbReference>
<dbReference type="AlphaFoldDB" id="A0A8J4PZ60"/>
<dbReference type="InterPro" id="IPR017901">
    <property type="entry name" value="C-CAP_CF_C-like"/>
</dbReference>
<dbReference type="OrthoDB" id="1601at2759"/>
<dbReference type="GO" id="GO:0007015">
    <property type="term" value="P:actin filament organization"/>
    <property type="evidence" value="ECO:0007669"/>
    <property type="project" value="TreeGrafter"/>
</dbReference>
<dbReference type="GO" id="GO:0003779">
    <property type="term" value="F:actin binding"/>
    <property type="evidence" value="ECO:0007669"/>
    <property type="project" value="InterPro"/>
</dbReference>
<sequence length="479" mass="50724">MSLENTVADLLKRLEQATTRLETVEKALASGVSSTPSAGAGAAAGPSSAAVKEFQNLVADHIVSFVELSKQIAPEVGQQAEELKKAIDAESQLIAIAAASKKPTQDVLMKLIQGINTHAEQVSSIRDSHRSSKFFNNLSAVSEGIGFLSWVVVEPTPGPHVVEMRGSAEFYTNRILKEFKGVNQQQVDWVTKFIGFLKDLEKYIKQYHTTGLTWNPKGGDAASATPAAAPAASAPAAPSGAPAPPPPPPAGFNDDKPKKPAADMSAVFSALGKGEGVTSGLKKVTDDMKSKNNPNKSSVVKASDVKAPTATTTKAAAAPAKPPKFALEANKWTVEYQKGNKNIVIEDTDPKQTVYIYQCQDSVVQIKGKVNAITLDGCKKTAVVFENCIASADVVNCSSVEIQVTGKVPCMAIDKTSGCQVYLSKESLETEIVTSKSSEMNILIPGATPNDDMVEISVPEQFKTVVKGTKLVTEAVSHI</sequence>